<evidence type="ECO:0000256" key="9">
    <source>
        <dbReference type="SAM" id="Phobius"/>
    </source>
</evidence>
<organism evidence="12 13">
    <name type="scientific">Diploptera punctata</name>
    <name type="common">Pacific beetle cockroach</name>
    <dbReference type="NCBI Taxonomy" id="6984"/>
    <lineage>
        <taxon>Eukaryota</taxon>
        <taxon>Metazoa</taxon>
        <taxon>Ecdysozoa</taxon>
        <taxon>Arthropoda</taxon>
        <taxon>Hexapoda</taxon>
        <taxon>Insecta</taxon>
        <taxon>Pterygota</taxon>
        <taxon>Neoptera</taxon>
        <taxon>Polyneoptera</taxon>
        <taxon>Dictyoptera</taxon>
        <taxon>Blattodea</taxon>
        <taxon>Blaberoidea</taxon>
        <taxon>Blaberidae</taxon>
        <taxon>Diplopterinae</taxon>
        <taxon>Diploptera</taxon>
    </lineage>
</organism>
<evidence type="ECO:0000256" key="2">
    <source>
        <dbReference type="ARBA" id="ARBA00010663"/>
    </source>
</evidence>
<dbReference type="GO" id="GO:0005886">
    <property type="term" value="C:plasma membrane"/>
    <property type="evidence" value="ECO:0007669"/>
    <property type="project" value="TreeGrafter"/>
</dbReference>
<evidence type="ECO:0000256" key="7">
    <source>
        <dbReference type="ARBA" id="ARBA00023170"/>
    </source>
</evidence>
<comment type="subcellular location">
    <subcellularLocation>
        <location evidence="1">Membrane</location>
        <topology evidence="1">Multi-pass membrane protein</topology>
    </subcellularLocation>
</comment>
<evidence type="ECO:0000256" key="1">
    <source>
        <dbReference type="ARBA" id="ARBA00004141"/>
    </source>
</evidence>
<dbReference type="PANTHER" id="PTHR45695">
    <property type="entry name" value="LEUCOKININ RECEPTOR-RELATED"/>
    <property type="match status" value="1"/>
</dbReference>
<dbReference type="EMBL" id="JASPKZ010009357">
    <property type="protein sequence ID" value="KAJ9577473.1"/>
    <property type="molecule type" value="Genomic_DNA"/>
</dbReference>
<protein>
    <recommendedName>
        <fullName evidence="11">G-protein coupled receptors family 1 profile domain-containing protein</fullName>
    </recommendedName>
</protein>
<dbReference type="SUPFAM" id="SSF81321">
    <property type="entry name" value="Family A G protein-coupled receptor-like"/>
    <property type="match status" value="1"/>
</dbReference>
<feature type="transmembrane region" description="Helical" evidence="9">
    <location>
        <begin position="422"/>
        <end position="445"/>
    </location>
</feature>
<dbReference type="PROSITE" id="PS50262">
    <property type="entry name" value="G_PROTEIN_RECEP_F1_2"/>
    <property type="match status" value="1"/>
</dbReference>
<dbReference type="PRINTS" id="PR00237">
    <property type="entry name" value="GPCRRHODOPSN"/>
</dbReference>
<evidence type="ECO:0000256" key="8">
    <source>
        <dbReference type="ARBA" id="ARBA00023224"/>
    </source>
</evidence>
<comment type="caution">
    <text evidence="12">The sequence shown here is derived from an EMBL/GenBank/DDBJ whole genome shotgun (WGS) entry which is preliminary data.</text>
</comment>
<dbReference type="Pfam" id="PF00001">
    <property type="entry name" value="7tm_1"/>
    <property type="match status" value="1"/>
</dbReference>
<feature type="transmembrane region" description="Helical" evidence="9">
    <location>
        <begin position="306"/>
        <end position="331"/>
    </location>
</feature>
<keyword evidence="13" id="KW-1185">Reference proteome</keyword>
<dbReference type="GO" id="GO:0004930">
    <property type="term" value="F:G protein-coupled receptor activity"/>
    <property type="evidence" value="ECO:0007669"/>
    <property type="project" value="UniProtKB-KW"/>
</dbReference>
<dbReference type="AlphaFoldDB" id="A0AAD7ZBG9"/>
<feature type="transmembrane region" description="Helical" evidence="9">
    <location>
        <begin position="465"/>
        <end position="489"/>
    </location>
</feature>
<evidence type="ECO:0000256" key="4">
    <source>
        <dbReference type="ARBA" id="ARBA00022989"/>
    </source>
</evidence>
<evidence type="ECO:0000256" key="6">
    <source>
        <dbReference type="ARBA" id="ARBA00023136"/>
    </source>
</evidence>
<keyword evidence="4 9" id="KW-1133">Transmembrane helix</keyword>
<keyword evidence="6 9" id="KW-0472">Membrane</keyword>
<feature type="signal peptide" evidence="10">
    <location>
        <begin position="1"/>
        <end position="23"/>
    </location>
</feature>
<reference evidence="12" key="2">
    <citation type="submission" date="2023-05" db="EMBL/GenBank/DDBJ databases">
        <authorList>
            <person name="Fouks B."/>
        </authorList>
    </citation>
    <scope>NUCLEOTIDE SEQUENCE</scope>
    <source>
        <strain evidence="12">Stay&amp;Tobe</strain>
        <tissue evidence="12">Testes</tissue>
    </source>
</reference>
<feature type="transmembrane region" description="Helical" evidence="9">
    <location>
        <begin position="343"/>
        <end position="365"/>
    </location>
</feature>
<evidence type="ECO:0000313" key="12">
    <source>
        <dbReference type="EMBL" id="KAJ9577473.1"/>
    </source>
</evidence>
<keyword evidence="7" id="KW-0675">Receptor</keyword>
<keyword evidence="3 9" id="KW-0812">Transmembrane</keyword>
<feature type="domain" description="G-protein coupled receptors family 1 profile" evidence="11">
    <location>
        <begin position="322"/>
        <end position="580"/>
    </location>
</feature>
<sequence>MNVLKIIVFSEVLINLIISKTIATSANQDNISDTSMTYGLIASQNTNEESESEVYDSTEDSVTLLENNTSNQIVIYNVEYSDEFENENEVPSVFDLSSYNNTCTPHQQQNRSCFIHRNDTAEIEAELCLQFANIIHLAYVFSCYYNIPRYQLTNATYNYIENLTSFLQTHRHMQEYYFQSIRDVDKISRFVKMSDDHAEQTVKTYSLPHAPTTDFSIVPNDIPLLYEDHEIYINQFSKYIDQGVNLLKYAKENNLTNIFPYLYEILLRNIEKEQEYLHEDLLTFDKLEVLLKAFNDFKKAYRIFDVIVLGSAGFLFFVGIVLNVILLAVFIRFKETRTYTNSMLINLVVTDCISLIFNVLIYYVIDRYYYPYISCEVLQVLIAIRHISYLVSIYSVVIISFQRYRAVSSVFKSTTCKVGVKTQISLLIIGVWVFGIIFSLPNLAFVKFQENDCIYDLGKYTVIMMHFHFFMLCGLPLILVVIFSIMASYKLRKSIDNLPGERIGLQIRIKQRRLSSRVLLGLVILSLIGYVPQNVANYFSYFVEFEQGFDLFKPPGVDKYVTAITYNLVYLNSCFNPLIIYFLSTKLRKHIHEIICIRKPQQVSKGTSITTPL</sequence>
<dbReference type="InterPro" id="IPR000276">
    <property type="entry name" value="GPCR_Rhodpsn"/>
</dbReference>
<proteinExistence type="inferred from homology"/>
<comment type="similarity">
    <text evidence="2">Belongs to the G-protein coupled receptor 1 family.</text>
</comment>
<keyword evidence="10" id="KW-0732">Signal</keyword>
<evidence type="ECO:0000256" key="3">
    <source>
        <dbReference type="ARBA" id="ARBA00022692"/>
    </source>
</evidence>
<accession>A0AAD7ZBG9</accession>
<feature type="transmembrane region" description="Helical" evidence="9">
    <location>
        <begin position="560"/>
        <end position="583"/>
    </location>
</feature>
<dbReference type="Gene3D" id="1.20.1070.10">
    <property type="entry name" value="Rhodopsin 7-helix transmembrane proteins"/>
    <property type="match status" value="1"/>
</dbReference>
<evidence type="ECO:0000256" key="10">
    <source>
        <dbReference type="SAM" id="SignalP"/>
    </source>
</evidence>
<evidence type="ECO:0000259" key="11">
    <source>
        <dbReference type="PROSITE" id="PS50262"/>
    </source>
</evidence>
<dbReference type="Proteomes" id="UP001233999">
    <property type="component" value="Unassembled WGS sequence"/>
</dbReference>
<feature type="chain" id="PRO_5041994764" description="G-protein coupled receptors family 1 profile domain-containing protein" evidence="10">
    <location>
        <begin position="24"/>
        <end position="613"/>
    </location>
</feature>
<feature type="transmembrane region" description="Helical" evidence="9">
    <location>
        <begin position="377"/>
        <end position="401"/>
    </location>
</feature>
<name>A0AAD7ZBG9_DIPPU</name>
<evidence type="ECO:0000256" key="5">
    <source>
        <dbReference type="ARBA" id="ARBA00023040"/>
    </source>
</evidence>
<gene>
    <name evidence="12" type="ORF">L9F63_005974</name>
</gene>
<reference evidence="12" key="1">
    <citation type="journal article" date="2023" name="IScience">
        <title>Live-bearing cockroach genome reveals convergent evolutionary mechanisms linked to viviparity in insects and beyond.</title>
        <authorList>
            <person name="Fouks B."/>
            <person name="Harrison M.C."/>
            <person name="Mikhailova A.A."/>
            <person name="Marchal E."/>
            <person name="English S."/>
            <person name="Carruthers M."/>
            <person name="Jennings E.C."/>
            <person name="Chiamaka E.L."/>
            <person name="Frigard R.A."/>
            <person name="Pippel M."/>
            <person name="Attardo G.M."/>
            <person name="Benoit J.B."/>
            <person name="Bornberg-Bauer E."/>
            <person name="Tobe S.S."/>
        </authorList>
    </citation>
    <scope>NUCLEOTIDE SEQUENCE</scope>
    <source>
        <strain evidence="12">Stay&amp;Tobe</strain>
    </source>
</reference>
<keyword evidence="5" id="KW-0297">G-protein coupled receptor</keyword>
<dbReference type="CDD" id="cd00637">
    <property type="entry name" value="7tm_classA_rhodopsin-like"/>
    <property type="match status" value="1"/>
</dbReference>
<keyword evidence="8" id="KW-0807">Transducer</keyword>
<dbReference type="InterPro" id="IPR017452">
    <property type="entry name" value="GPCR_Rhodpsn_7TM"/>
</dbReference>
<feature type="transmembrane region" description="Helical" evidence="9">
    <location>
        <begin position="518"/>
        <end position="540"/>
    </location>
</feature>
<evidence type="ECO:0000313" key="13">
    <source>
        <dbReference type="Proteomes" id="UP001233999"/>
    </source>
</evidence>
<dbReference type="PANTHER" id="PTHR45695:SF9">
    <property type="entry name" value="LEUCOKININ RECEPTOR"/>
    <property type="match status" value="1"/>
</dbReference>